<evidence type="ECO:0000256" key="1">
    <source>
        <dbReference type="ARBA" id="ARBA00004141"/>
    </source>
</evidence>
<feature type="transmembrane region" description="Helical" evidence="12">
    <location>
        <begin position="162"/>
        <end position="187"/>
    </location>
</feature>
<feature type="transmembrane region" description="Helical" evidence="12">
    <location>
        <begin position="238"/>
        <end position="259"/>
    </location>
</feature>
<reference evidence="16" key="1">
    <citation type="journal article" date="2019" name="Int. J. Syst. Evol. Microbiol.">
        <title>The Global Catalogue of Microorganisms (GCM) 10K type strain sequencing project: providing services to taxonomists for standard genome sequencing and annotation.</title>
        <authorList>
            <consortium name="The Broad Institute Genomics Platform"/>
            <consortium name="The Broad Institute Genome Sequencing Center for Infectious Disease"/>
            <person name="Wu L."/>
            <person name="Ma J."/>
        </authorList>
    </citation>
    <scope>NUCLEOTIDE SEQUENCE [LARGE SCALE GENOMIC DNA]</scope>
    <source>
        <strain evidence="16">CGMCC 4.5798</strain>
    </source>
</reference>
<feature type="transmembrane region" description="Helical" evidence="12">
    <location>
        <begin position="93"/>
        <end position="112"/>
    </location>
</feature>
<comment type="catalytic activity">
    <reaction evidence="12">
        <text>K(+)(in) + H(+)(in) = K(+)(out) + H(+)(out)</text>
        <dbReference type="Rhea" id="RHEA:28490"/>
        <dbReference type="ChEBI" id="CHEBI:15378"/>
        <dbReference type="ChEBI" id="CHEBI:29103"/>
    </reaction>
</comment>
<evidence type="ECO:0000256" key="9">
    <source>
        <dbReference type="ARBA" id="ARBA00022989"/>
    </source>
</evidence>
<evidence type="ECO:0000256" key="11">
    <source>
        <dbReference type="ARBA" id="ARBA00023136"/>
    </source>
</evidence>
<feature type="transmembrane region" description="Helical" evidence="12">
    <location>
        <begin position="207"/>
        <end position="226"/>
    </location>
</feature>
<comment type="caution">
    <text evidence="15">The sequence shown here is derived from an EMBL/GenBank/DDBJ whole genome shotgun (WGS) entry which is preliminary data.</text>
</comment>
<evidence type="ECO:0000256" key="5">
    <source>
        <dbReference type="ARBA" id="ARBA00022538"/>
    </source>
</evidence>
<dbReference type="InterPro" id="IPR003855">
    <property type="entry name" value="K+_transporter"/>
</dbReference>
<comment type="subcellular location">
    <subcellularLocation>
        <location evidence="12">Cell membrane</location>
        <topology evidence="12">Multi-pass membrane protein</topology>
    </subcellularLocation>
    <subcellularLocation>
        <location evidence="1">Membrane</location>
        <topology evidence="1">Multi-pass membrane protein</topology>
    </subcellularLocation>
</comment>
<dbReference type="EMBL" id="JBHSMZ010000008">
    <property type="protein sequence ID" value="MFC5549357.1"/>
    <property type="molecule type" value="Genomic_DNA"/>
</dbReference>
<feature type="transmembrane region" description="Helical" evidence="12">
    <location>
        <begin position="38"/>
        <end position="61"/>
    </location>
</feature>
<dbReference type="Pfam" id="PF22776">
    <property type="entry name" value="K_trans_C"/>
    <property type="match status" value="1"/>
</dbReference>
<keyword evidence="8 12" id="KW-0630">Potassium</keyword>
<gene>
    <name evidence="12" type="primary">kup</name>
    <name evidence="15" type="ORF">ACFPO9_12650</name>
</gene>
<feature type="domain" description="K+ potassium transporter C-terminal" evidence="14">
    <location>
        <begin position="467"/>
        <end position="615"/>
    </location>
</feature>
<dbReference type="Proteomes" id="UP001596086">
    <property type="component" value="Unassembled WGS sequence"/>
</dbReference>
<feature type="transmembrane region" description="Helical" evidence="12">
    <location>
        <begin position="386"/>
        <end position="406"/>
    </location>
</feature>
<evidence type="ECO:0000256" key="2">
    <source>
        <dbReference type="ARBA" id="ARBA00007019"/>
    </source>
</evidence>
<comment type="function">
    <text evidence="12">Transport of potassium into the cell. Likely operates as a K(+):H(+) symporter.</text>
</comment>
<sequence>MAGLALAAIGIVYGDIGTSPLYSLKTVFDPAHGLALTPANLTGIVSLIFWGLSLIVSFKYVTLVLRADNRGEGGIMALLALALGAVGRGRLHVALLLIGVFGASLFYGDSVITPAISVLSAVEGLEVATPAMQPYVVPLTIVILVGLYAVQSHGTAGIGRWFGPIMLLWFTVLAAMGIVNIAHHPGILVAVNPWHAVRFFIENRGTAFLALGAVVLAFTGAEALYADMGHFGRKPIRLAWSLVAFPALALNYLGQGGLLLARPEAIANPFFQQLGSWSIYPLVVLSTIATVIASQATISGTFSMTKEAIALGFLPRMRIVHTSEQEIGQIYIPSVNWLQLAAVLLAVVGFGSSEKLASAYGIAVTATMLATTILTYFVIRYRWRMNLLLCLAATGLFLAIDAAFFSANVLKILHGGWFPLLLGALLFTLMLTWRRGRQLVFDNLQKHAIPLDAFLESLFIAPPVRVPGTAVFLRGESDGVPHAMLHNLSHNKVVHERIVFLTVHIADTPFVGEEARLRITPLGHGCHQVDISFGFKDEPDIPGMLAACAGQGMDFDMMQTSFFIARQTVISTPGEGMAPWREHLFVAMQRNARDAADYYRIPTNRVIELGTQIEI</sequence>
<evidence type="ECO:0000259" key="13">
    <source>
        <dbReference type="Pfam" id="PF02705"/>
    </source>
</evidence>
<evidence type="ECO:0000256" key="6">
    <source>
        <dbReference type="ARBA" id="ARBA00022692"/>
    </source>
</evidence>
<dbReference type="InterPro" id="IPR023051">
    <property type="entry name" value="Kup"/>
</dbReference>
<evidence type="ECO:0000256" key="3">
    <source>
        <dbReference type="ARBA" id="ARBA00022448"/>
    </source>
</evidence>
<feature type="transmembrane region" description="Helical" evidence="12">
    <location>
        <begin position="412"/>
        <end position="433"/>
    </location>
</feature>
<keyword evidence="6 12" id="KW-0812">Transmembrane</keyword>
<dbReference type="InterPro" id="IPR053952">
    <property type="entry name" value="K_trans_C"/>
</dbReference>
<organism evidence="15 16">
    <name type="scientific">Massilia aerilata</name>
    <dbReference type="NCBI Taxonomy" id="453817"/>
    <lineage>
        <taxon>Bacteria</taxon>
        <taxon>Pseudomonadati</taxon>
        <taxon>Pseudomonadota</taxon>
        <taxon>Betaproteobacteria</taxon>
        <taxon>Burkholderiales</taxon>
        <taxon>Oxalobacteraceae</taxon>
        <taxon>Telluria group</taxon>
        <taxon>Massilia</taxon>
    </lineage>
</organism>
<dbReference type="InterPro" id="IPR053951">
    <property type="entry name" value="K_trans_N"/>
</dbReference>
<evidence type="ECO:0000313" key="16">
    <source>
        <dbReference type="Proteomes" id="UP001596086"/>
    </source>
</evidence>
<feature type="domain" description="K+ potassium transporter integral membrane" evidence="13">
    <location>
        <begin position="4"/>
        <end position="456"/>
    </location>
</feature>
<proteinExistence type="inferred from homology"/>
<keyword evidence="16" id="KW-1185">Reference proteome</keyword>
<evidence type="ECO:0000256" key="10">
    <source>
        <dbReference type="ARBA" id="ARBA00023065"/>
    </source>
</evidence>
<keyword evidence="4 12" id="KW-1003">Cell membrane</keyword>
<evidence type="ECO:0000256" key="4">
    <source>
        <dbReference type="ARBA" id="ARBA00022475"/>
    </source>
</evidence>
<feature type="transmembrane region" description="Helical" evidence="12">
    <location>
        <begin position="279"/>
        <end position="298"/>
    </location>
</feature>
<evidence type="ECO:0000256" key="12">
    <source>
        <dbReference type="HAMAP-Rule" id="MF_01522"/>
    </source>
</evidence>
<keyword evidence="9 12" id="KW-1133">Transmembrane helix</keyword>
<dbReference type="HAMAP" id="MF_01522">
    <property type="entry name" value="Kup"/>
    <property type="match status" value="1"/>
</dbReference>
<dbReference type="Pfam" id="PF02705">
    <property type="entry name" value="K_trans"/>
    <property type="match status" value="1"/>
</dbReference>
<protein>
    <recommendedName>
        <fullName evidence="12">Probable potassium transport system protein Kup</fullName>
    </recommendedName>
</protein>
<evidence type="ECO:0000313" key="15">
    <source>
        <dbReference type="EMBL" id="MFC5549357.1"/>
    </source>
</evidence>
<keyword evidence="7 12" id="KW-0769">Symport</keyword>
<keyword evidence="3 12" id="KW-0813">Transport</keyword>
<dbReference type="PANTHER" id="PTHR30540">
    <property type="entry name" value="OSMOTIC STRESS POTASSIUM TRANSPORTER"/>
    <property type="match status" value="1"/>
</dbReference>
<accession>A0ABW0RX54</accession>
<keyword evidence="11 12" id="KW-0472">Membrane</keyword>
<evidence type="ECO:0000256" key="7">
    <source>
        <dbReference type="ARBA" id="ARBA00022847"/>
    </source>
</evidence>
<evidence type="ECO:0000256" key="8">
    <source>
        <dbReference type="ARBA" id="ARBA00022958"/>
    </source>
</evidence>
<comment type="similarity">
    <text evidence="2 12">Belongs to the HAK/KUP transporter (TC 2.A.72) family.</text>
</comment>
<feature type="transmembrane region" description="Helical" evidence="12">
    <location>
        <begin position="132"/>
        <end position="150"/>
    </location>
</feature>
<feature type="transmembrane region" description="Helical" evidence="12">
    <location>
        <begin position="330"/>
        <end position="351"/>
    </location>
</feature>
<keyword evidence="10 12" id="KW-0406">Ion transport</keyword>
<feature type="transmembrane region" description="Helical" evidence="12">
    <location>
        <begin position="357"/>
        <end position="379"/>
    </location>
</feature>
<evidence type="ECO:0000259" key="14">
    <source>
        <dbReference type="Pfam" id="PF22776"/>
    </source>
</evidence>
<name>A0ABW0RX54_9BURK</name>
<dbReference type="PANTHER" id="PTHR30540:SF79">
    <property type="entry name" value="LOW AFFINITY POTASSIUM TRANSPORT SYSTEM PROTEIN KUP"/>
    <property type="match status" value="1"/>
</dbReference>
<keyword evidence="5 12" id="KW-0633">Potassium transport</keyword>
<dbReference type="RefSeq" id="WP_379771680.1">
    <property type="nucleotide sequence ID" value="NZ_JBHSMZ010000008.1"/>
</dbReference>